<keyword evidence="4 7" id="KW-0067">ATP-binding</keyword>
<dbReference type="FunFam" id="3.30.420.40:FF:000004">
    <property type="entry name" value="Molecular chaperone DnaK"/>
    <property type="match status" value="1"/>
</dbReference>
<dbReference type="Gene3D" id="3.90.640.10">
    <property type="entry name" value="Actin, Chain A, domain 4"/>
    <property type="match status" value="1"/>
</dbReference>
<evidence type="ECO:0000256" key="8">
    <source>
        <dbReference type="RuleBase" id="RU003322"/>
    </source>
</evidence>
<proteinExistence type="evidence at transcript level"/>
<dbReference type="NCBIfam" id="NF001413">
    <property type="entry name" value="PRK00290.1"/>
    <property type="match status" value="1"/>
</dbReference>
<dbReference type="Pfam" id="PF00012">
    <property type="entry name" value="HSP70"/>
    <property type="match status" value="1"/>
</dbReference>
<keyword evidence="5 7" id="KW-0346">Stress response</keyword>
<keyword evidence="2 7" id="KW-0597">Phosphoprotein</keyword>
<dbReference type="InterPro" id="IPR013126">
    <property type="entry name" value="Hsp_70_fam"/>
</dbReference>
<protein>
    <recommendedName>
        <fullName evidence="7">Chaperone protein DnaK</fullName>
    </recommendedName>
    <alternativeName>
        <fullName evidence="7">HSP70</fullName>
    </alternativeName>
    <alternativeName>
        <fullName evidence="7">Heat shock 70 kDa protein</fullName>
    </alternativeName>
    <alternativeName>
        <fullName evidence="7">Heat shock protein 70</fullName>
    </alternativeName>
</protein>
<comment type="caution">
    <text evidence="10">The sequence shown here is derived from an EMBL/GenBank/DDBJ whole genome shotgun (WGS) entry which is preliminary data.</text>
</comment>
<evidence type="ECO:0000256" key="2">
    <source>
        <dbReference type="ARBA" id="ARBA00022553"/>
    </source>
</evidence>
<dbReference type="InterPro" id="IPR012725">
    <property type="entry name" value="Chaperone_DnaK"/>
</dbReference>
<evidence type="ECO:0000313" key="10">
    <source>
        <dbReference type="EMBL" id="EKE27921.1"/>
    </source>
</evidence>
<evidence type="ECO:0000256" key="3">
    <source>
        <dbReference type="ARBA" id="ARBA00022741"/>
    </source>
</evidence>
<dbReference type="FunFam" id="2.60.34.10:FF:000014">
    <property type="entry name" value="Chaperone protein DnaK HSP70"/>
    <property type="match status" value="1"/>
</dbReference>
<dbReference type="GO" id="GO:0005524">
    <property type="term" value="F:ATP binding"/>
    <property type="evidence" value="ECO:0007669"/>
    <property type="project" value="UniProtKB-UniRule"/>
</dbReference>
<dbReference type="AlphaFoldDB" id="K2F9W0"/>
<dbReference type="Gene3D" id="3.30.420.40">
    <property type="match status" value="2"/>
</dbReference>
<dbReference type="InterPro" id="IPR029048">
    <property type="entry name" value="HSP70_C_sf"/>
</dbReference>
<dbReference type="SUPFAM" id="SSF100934">
    <property type="entry name" value="Heat shock protein 70kD (HSP70), C-terminal subdomain"/>
    <property type="match status" value="1"/>
</dbReference>
<dbReference type="SUPFAM" id="SSF100920">
    <property type="entry name" value="Heat shock protein 70kD (HSP70), peptide-binding domain"/>
    <property type="match status" value="1"/>
</dbReference>
<dbReference type="FunFam" id="3.90.640.10:FF:000003">
    <property type="entry name" value="Molecular chaperone DnaK"/>
    <property type="match status" value="1"/>
</dbReference>
<dbReference type="GO" id="GO:0051082">
    <property type="term" value="F:unfolded protein binding"/>
    <property type="evidence" value="ECO:0007669"/>
    <property type="project" value="InterPro"/>
</dbReference>
<feature type="modified residue" description="Phosphothreonine; by autocatalysis" evidence="7">
    <location>
        <position position="195"/>
    </location>
</feature>
<comment type="function">
    <text evidence="7">Acts as a chaperone.</text>
</comment>
<evidence type="ECO:0000256" key="4">
    <source>
        <dbReference type="ARBA" id="ARBA00022840"/>
    </source>
</evidence>
<dbReference type="InterPro" id="IPR043129">
    <property type="entry name" value="ATPase_NBD"/>
</dbReference>
<dbReference type="GO" id="GO:0140662">
    <property type="term" value="F:ATP-dependent protein folding chaperone"/>
    <property type="evidence" value="ECO:0007669"/>
    <property type="project" value="InterPro"/>
</dbReference>
<dbReference type="HAMAP" id="MF_00332">
    <property type="entry name" value="DnaK"/>
    <property type="match status" value="1"/>
</dbReference>
<accession>K2F9W0</accession>
<dbReference type="PANTHER" id="PTHR19375">
    <property type="entry name" value="HEAT SHOCK PROTEIN 70KDA"/>
    <property type="match status" value="1"/>
</dbReference>
<dbReference type="SUPFAM" id="SSF53067">
    <property type="entry name" value="Actin-like ATPase domain"/>
    <property type="match status" value="2"/>
</dbReference>
<dbReference type="InterPro" id="IPR029047">
    <property type="entry name" value="HSP70_peptide-bd_sf"/>
</dbReference>
<comment type="induction">
    <text evidence="7">By stress conditions e.g. heat shock.</text>
</comment>
<name>K2F9W0_9BACT</name>
<keyword evidence="9" id="KW-0175">Coiled coil</keyword>
<sequence>MAKVIWIDLWTTNSCVAFMEWGQPKVIPNAEWGRTTPSIVANKNWEIIVGMPAKRQSVVNPAQTIYSAKRFIGRKFDEVQSELKNLPFKVVKGSAGECLIDFNGKEVRPEEISAKVLEKLKEDAEKYLWEKVTEAVITVPAYFNDDQRQATINAGKIAGLDVKRIVNEPTAAALSYWLDKKKDEKVAVYDFWGGTFDISILEISSEWTFEVLATNGNTHLGWDDFDQRIFEYVMSEFQRTEWIDLRKEPMAVQRVRIASEKAKMELSSSTETEINEPFIALNNGIPSNLHITLSRAKFEELIYDLVEWSLEPCRKVLKDANLQASQIDEVILVWGSTRVPLVLKKLEEFFWKKPNSSVNPDEAVALWAAIQAWIISWDVKDVLLLDVTPLSLGIETLGWVMTRMIERNTTIPSSKSQVYSTAMDGQLSVEIHVLQWEREMAPDNKSLGRFILDGIAQAPRWVPQIEVTFDIDASGVLHVTAKDKWTGKEQKIMIQGSTGMDTAEVDRLVKEAEAKRDEDKKKKEIIEARNMADSAVYQSEKTLKDNEGKFDEKLGEEAKTKIEELKKVLENQAATKEEIDAVSNPLQEVMMKIGQEIYSKWGTPEWDEWVKVKDNNEKKKEDDSVEGEVE</sequence>
<dbReference type="Gene3D" id="2.60.34.10">
    <property type="entry name" value="Substrate Binding Domain Of DNAk, Chain A, domain 1"/>
    <property type="match status" value="1"/>
</dbReference>
<evidence type="ECO:0000256" key="7">
    <source>
        <dbReference type="HAMAP-Rule" id="MF_00332"/>
    </source>
</evidence>
<evidence type="ECO:0000256" key="6">
    <source>
        <dbReference type="ARBA" id="ARBA00023186"/>
    </source>
</evidence>
<evidence type="ECO:0000256" key="1">
    <source>
        <dbReference type="ARBA" id="ARBA00007381"/>
    </source>
</evidence>
<feature type="coiled-coil region" evidence="9">
    <location>
        <begin position="555"/>
        <end position="582"/>
    </location>
</feature>
<dbReference type="EMBL" id="AMFJ01000402">
    <property type="protein sequence ID" value="EKE27921.1"/>
    <property type="molecule type" value="Genomic_DNA"/>
</dbReference>
<dbReference type="Gene3D" id="1.20.1270.10">
    <property type="match status" value="1"/>
</dbReference>
<organism evidence="10">
    <name type="scientific">uncultured bacterium</name>
    <name type="common">gcode 4</name>
    <dbReference type="NCBI Taxonomy" id="1234023"/>
    <lineage>
        <taxon>Bacteria</taxon>
        <taxon>environmental samples</taxon>
    </lineage>
</organism>
<dbReference type="PRINTS" id="PR00301">
    <property type="entry name" value="HEATSHOCK70"/>
</dbReference>
<evidence type="ECO:0000256" key="5">
    <source>
        <dbReference type="ARBA" id="ARBA00023016"/>
    </source>
</evidence>
<dbReference type="CDD" id="cd10234">
    <property type="entry name" value="ASKHA_NBD_HSP70_DnaK-like"/>
    <property type="match status" value="1"/>
</dbReference>
<evidence type="ECO:0000256" key="9">
    <source>
        <dbReference type="SAM" id="Coils"/>
    </source>
</evidence>
<reference evidence="10" key="1">
    <citation type="journal article" date="2012" name="Science">
        <title>Fermentation, hydrogen, and sulfur metabolism in multiple uncultivated bacterial phyla.</title>
        <authorList>
            <person name="Wrighton K.C."/>
            <person name="Thomas B.C."/>
            <person name="Sharon I."/>
            <person name="Miller C.S."/>
            <person name="Castelle C.J."/>
            <person name="VerBerkmoes N.C."/>
            <person name="Wilkins M.J."/>
            <person name="Hettich R.L."/>
            <person name="Lipton M.S."/>
            <person name="Williams K.H."/>
            <person name="Long P.E."/>
            <person name="Banfield J.F."/>
        </authorList>
    </citation>
    <scope>NUCLEOTIDE SEQUENCE [LARGE SCALE GENOMIC DNA]</scope>
</reference>
<comment type="similarity">
    <text evidence="1 7 8">Belongs to the heat shock protein 70 family.</text>
</comment>
<dbReference type="NCBIfam" id="TIGR02350">
    <property type="entry name" value="prok_dnaK"/>
    <property type="match status" value="1"/>
</dbReference>
<keyword evidence="3 7" id="KW-0547">Nucleotide-binding</keyword>
<keyword evidence="6 7" id="KW-0143">Chaperone</keyword>
<gene>
    <name evidence="7" type="primary">dnaK</name>
    <name evidence="10" type="ORF">ACD_3C00128G0002</name>
</gene>